<evidence type="ECO:0000313" key="11">
    <source>
        <dbReference type="Proteomes" id="UP000002709"/>
    </source>
</evidence>
<organism evidence="10 11">
    <name type="scientific">Chlorobium luteolum (strain DSM 273 / BCRC 81028 / 2530)</name>
    <name type="common">Pelodictyon luteolum</name>
    <dbReference type="NCBI Taxonomy" id="319225"/>
    <lineage>
        <taxon>Bacteria</taxon>
        <taxon>Pseudomonadati</taxon>
        <taxon>Chlorobiota</taxon>
        <taxon>Chlorobiia</taxon>
        <taxon>Chlorobiales</taxon>
        <taxon>Chlorobiaceae</taxon>
        <taxon>Chlorobium/Pelodictyon group</taxon>
        <taxon>Pelodictyon</taxon>
    </lineage>
</organism>
<dbReference type="EMBL" id="CP000096">
    <property type="protein sequence ID" value="ABB23558.1"/>
    <property type="molecule type" value="Genomic_DNA"/>
</dbReference>
<dbReference type="InterPro" id="IPR039421">
    <property type="entry name" value="Type_1_exporter"/>
</dbReference>
<gene>
    <name evidence="10" type="ordered locus">Plut_0680</name>
</gene>
<dbReference type="PROSITE" id="PS50893">
    <property type="entry name" value="ABC_TRANSPORTER_2"/>
    <property type="match status" value="1"/>
</dbReference>
<dbReference type="AlphaFoldDB" id="Q3B523"/>
<dbReference type="PANTHER" id="PTHR24221:SF248">
    <property type="entry name" value="ABC TRANSPORTER TRANSMEMBRANE REGION"/>
    <property type="match status" value="1"/>
</dbReference>
<evidence type="ECO:0000256" key="6">
    <source>
        <dbReference type="ARBA" id="ARBA00023136"/>
    </source>
</evidence>
<dbReference type="GO" id="GO:0030253">
    <property type="term" value="P:protein secretion by the type I secretion system"/>
    <property type="evidence" value="ECO:0007669"/>
    <property type="project" value="InterPro"/>
</dbReference>
<dbReference type="InterPro" id="IPR011527">
    <property type="entry name" value="ABC1_TM_dom"/>
</dbReference>
<dbReference type="Pfam" id="PF00005">
    <property type="entry name" value="ABC_tran"/>
    <property type="match status" value="1"/>
</dbReference>
<evidence type="ECO:0000256" key="5">
    <source>
        <dbReference type="ARBA" id="ARBA00022989"/>
    </source>
</evidence>
<keyword evidence="2 7" id="KW-0812">Transmembrane</keyword>
<dbReference type="SMART" id="SM00382">
    <property type="entry name" value="AAA"/>
    <property type="match status" value="1"/>
</dbReference>
<protein>
    <submittedName>
        <fullName evidence="10">Type I secretion system ATPase, PrtD</fullName>
    </submittedName>
</protein>
<dbReference type="InterPro" id="IPR010128">
    <property type="entry name" value="ATPase_T1SS_PrtD-like"/>
</dbReference>
<dbReference type="RefSeq" id="WP_011357433.1">
    <property type="nucleotide sequence ID" value="NC_007512.1"/>
</dbReference>
<dbReference type="InterPro" id="IPR027417">
    <property type="entry name" value="P-loop_NTPase"/>
</dbReference>
<evidence type="ECO:0000259" key="8">
    <source>
        <dbReference type="PROSITE" id="PS50893"/>
    </source>
</evidence>
<evidence type="ECO:0000256" key="3">
    <source>
        <dbReference type="ARBA" id="ARBA00022741"/>
    </source>
</evidence>
<dbReference type="GO" id="GO:0016887">
    <property type="term" value="F:ATP hydrolysis activity"/>
    <property type="evidence" value="ECO:0007669"/>
    <property type="project" value="InterPro"/>
</dbReference>
<dbReference type="InterPro" id="IPR003593">
    <property type="entry name" value="AAA+_ATPase"/>
</dbReference>
<dbReference type="SUPFAM" id="SSF52540">
    <property type="entry name" value="P-loop containing nucleoside triphosphate hydrolases"/>
    <property type="match status" value="1"/>
</dbReference>
<evidence type="ECO:0000256" key="2">
    <source>
        <dbReference type="ARBA" id="ARBA00022692"/>
    </source>
</evidence>
<dbReference type="GO" id="GO:0005524">
    <property type="term" value="F:ATP binding"/>
    <property type="evidence" value="ECO:0007669"/>
    <property type="project" value="UniProtKB-KW"/>
</dbReference>
<dbReference type="HOGENOM" id="CLU_000604_95_6_10"/>
<evidence type="ECO:0000256" key="4">
    <source>
        <dbReference type="ARBA" id="ARBA00022840"/>
    </source>
</evidence>
<sequence length="563" mass="61820">MKWTDIEQFRVGKVLLMLKKEFLWVGVFSLVANVLMLTPTLYMLQIYDRVMKSGSELTLFVLTGIVLFLFAVMGIAEWLRSRLLVRIGVRLDEELNSLLFHAGFSAFLRNESHNTVQMFNDLTNIRQFLTGVGVIAFFDMPWTPVYILVMFMLHPVLGLIGLVFAAVQVMSAWKKRSALAERIEGASDAHVNATGYVQGKLGNIDAVYAMGMLEPLRERWLVRHEASVLAAEEFQKLQQREQSYAKFTRYLMQSFTLAAGAVLVLRGEASSGVMIAGNVLMARALAPLDMMVSTAKQYAQAFDGFRRIETLLDGFAVPEQTLQSQDLRGVVRIDGLVATARQGTVPILNAITAEFRPGEIVAILGPSGSGKSTLARCCIGVWPESNGNVLIDGIPVGEWDRSILGPHIGYLPQDVELFEGSVAENIARFGEVDPEKVVAAATKAGIHDMVLSFSKGYDTAISFGGKELSGGQRQRLAFARALYDNASILVLDEPDANLDEAGEGSLKRALRKAADEGRTVCVITHRPGVVALADRVMVMSAGRILHDGSRDDVSRELMKSKSK</sequence>
<dbReference type="GO" id="GO:0030256">
    <property type="term" value="C:type I protein secretion system complex"/>
    <property type="evidence" value="ECO:0007669"/>
    <property type="project" value="InterPro"/>
</dbReference>
<dbReference type="GO" id="GO:0140359">
    <property type="term" value="F:ABC-type transporter activity"/>
    <property type="evidence" value="ECO:0007669"/>
    <property type="project" value="InterPro"/>
</dbReference>
<dbReference type="InterPro" id="IPR036640">
    <property type="entry name" value="ABC1_TM_sf"/>
</dbReference>
<dbReference type="SUPFAM" id="SSF90123">
    <property type="entry name" value="ABC transporter transmembrane region"/>
    <property type="match status" value="1"/>
</dbReference>
<dbReference type="Gene3D" id="3.40.50.300">
    <property type="entry name" value="P-loop containing nucleotide triphosphate hydrolases"/>
    <property type="match status" value="1"/>
</dbReference>
<keyword evidence="6 7" id="KW-0472">Membrane</keyword>
<feature type="transmembrane region" description="Helical" evidence="7">
    <location>
        <begin position="56"/>
        <end position="76"/>
    </location>
</feature>
<dbReference type="Proteomes" id="UP000002709">
    <property type="component" value="Chromosome"/>
</dbReference>
<dbReference type="KEGG" id="plt:Plut_0680"/>
<evidence type="ECO:0000256" key="1">
    <source>
        <dbReference type="ARBA" id="ARBA00004651"/>
    </source>
</evidence>
<dbReference type="GO" id="GO:0034040">
    <property type="term" value="F:ATPase-coupled lipid transmembrane transporter activity"/>
    <property type="evidence" value="ECO:0007669"/>
    <property type="project" value="TreeGrafter"/>
</dbReference>
<dbReference type="InterPro" id="IPR017871">
    <property type="entry name" value="ABC_transporter-like_CS"/>
</dbReference>
<dbReference type="PANTHER" id="PTHR24221">
    <property type="entry name" value="ATP-BINDING CASSETTE SUB-FAMILY B"/>
    <property type="match status" value="1"/>
</dbReference>
<dbReference type="InterPro" id="IPR003439">
    <property type="entry name" value="ABC_transporter-like_ATP-bd"/>
</dbReference>
<feature type="transmembrane region" description="Helical" evidence="7">
    <location>
        <begin position="22"/>
        <end position="44"/>
    </location>
</feature>
<keyword evidence="5 7" id="KW-1133">Transmembrane helix</keyword>
<dbReference type="OrthoDB" id="593815at2"/>
<name>Q3B523_CHLL3</name>
<dbReference type="NCBIfam" id="TIGR01842">
    <property type="entry name" value="type_I_sec_PrtD"/>
    <property type="match status" value="1"/>
</dbReference>
<keyword evidence="11" id="KW-1185">Reference proteome</keyword>
<dbReference type="Gene3D" id="1.20.1560.10">
    <property type="entry name" value="ABC transporter type 1, transmembrane domain"/>
    <property type="match status" value="1"/>
</dbReference>
<evidence type="ECO:0000259" key="9">
    <source>
        <dbReference type="PROSITE" id="PS50929"/>
    </source>
</evidence>
<feature type="domain" description="ABC transporter" evidence="8">
    <location>
        <begin position="331"/>
        <end position="561"/>
    </location>
</feature>
<feature type="transmembrane region" description="Helical" evidence="7">
    <location>
        <begin position="145"/>
        <end position="167"/>
    </location>
</feature>
<feature type="domain" description="ABC transmembrane type-1" evidence="9">
    <location>
        <begin position="23"/>
        <end position="300"/>
    </location>
</feature>
<proteinExistence type="predicted"/>
<evidence type="ECO:0000313" key="10">
    <source>
        <dbReference type="EMBL" id="ABB23558.1"/>
    </source>
</evidence>
<evidence type="ECO:0000256" key="7">
    <source>
        <dbReference type="SAM" id="Phobius"/>
    </source>
</evidence>
<comment type="subcellular location">
    <subcellularLocation>
        <location evidence="1">Cell membrane</location>
        <topology evidence="1">Multi-pass membrane protein</topology>
    </subcellularLocation>
</comment>
<dbReference type="GO" id="GO:0005886">
    <property type="term" value="C:plasma membrane"/>
    <property type="evidence" value="ECO:0007669"/>
    <property type="project" value="UniProtKB-SubCell"/>
</dbReference>
<dbReference type="STRING" id="319225.Plut_0680"/>
<accession>Q3B523</accession>
<dbReference type="PROSITE" id="PS50929">
    <property type="entry name" value="ABC_TM1F"/>
    <property type="match status" value="1"/>
</dbReference>
<dbReference type="Pfam" id="PF00664">
    <property type="entry name" value="ABC_membrane"/>
    <property type="match status" value="1"/>
</dbReference>
<keyword evidence="4" id="KW-0067">ATP-binding</keyword>
<dbReference type="PROSITE" id="PS00211">
    <property type="entry name" value="ABC_TRANSPORTER_1"/>
    <property type="match status" value="1"/>
</dbReference>
<dbReference type="eggNOG" id="COG4618">
    <property type="taxonomic scope" value="Bacteria"/>
</dbReference>
<keyword evidence="3" id="KW-0547">Nucleotide-binding</keyword>
<reference evidence="11" key="1">
    <citation type="submission" date="2005-08" db="EMBL/GenBank/DDBJ databases">
        <title>Complete sequence of Pelodictyon luteolum DSM 273.</title>
        <authorList>
            <consortium name="US DOE Joint Genome Institute"/>
            <person name="Copeland A."/>
            <person name="Lucas S."/>
            <person name="Lapidus A."/>
            <person name="Barry K."/>
            <person name="Detter J.C."/>
            <person name="Glavina T."/>
            <person name="Hammon N."/>
            <person name="Israni S."/>
            <person name="Pitluck S."/>
            <person name="Bryant D."/>
            <person name="Schmutz J."/>
            <person name="Larimer F."/>
            <person name="Land M."/>
            <person name="Kyrpides N."/>
            <person name="Ivanova N."/>
            <person name="Richardson P."/>
        </authorList>
    </citation>
    <scope>NUCLEOTIDE SEQUENCE [LARGE SCALE GENOMIC DNA]</scope>
    <source>
        <strain evidence="11">DSM 273 / BCRC 81028 / 2530</strain>
    </source>
</reference>